<dbReference type="NCBIfam" id="TIGR00912">
    <property type="entry name" value="2A0309"/>
    <property type="match status" value="1"/>
</dbReference>
<gene>
    <name evidence="9" type="ORF">MF626_004260</name>
</gene>
<feature type="transmembrane region" description="Helical" evidence="8">
    <location>
        <begin position="36"/>
        <end position="57"/>
    </location>
</feature>
<dbReference type="AlphaFoldDB" id="A0AAE9L7M7"/>
<proteinExistence type="inferred from homology"/>
<protein>
    <submittedName>
        <fullName evidence="9">GerAB/ArcD/ProY family transporter</fullName>
    </submittedName>
</protein>
<sequence>MKKIQIDAKEMISLMMLFELGTSMMSIPGRDAGKDAWIAILIAAGLGALLFLCYGSLHRHFPDLLMTQYCKVLLGKTAGSVLAFLYIVFFLYGGARDLRDTGILIADRTLQHTPLTIVCVLMIGLVMYVMHLGIEVAGRTGLMLLFLLLLLGFATNIMILLSGIVHMSNILPIAQHGWQPVWEVVYSQALMLPYGEMVTFAMILPTLKKGYRANGVGVTAVLLGGAILSFVTLSNVVVLGEDVFKRATYPLLSMISKVEISDFVDRVDVIGVMTVIIFDFFKIFIFYYAAVKAAEDVLRVSYHKLILPFGLIMLVSCVLMAQGYQEHLTTGKFVLKWVFPIFAVFFPFLLLMVSWLKKFRNKKERSMPRESSS</sequence>
<evidence type="ECO:0000256" key="3">
    <source>
        <dbReference type="ARBA" id="ARBA00022448"/>
    </source>
</evidence>
<evidence type="ECO:0000256" key="2">
    <source>
        <dbReference type="ARBA" id="ARBA00007998"/>
    </source>
</evidence>
<feature type="transmembrane region" description="Helical" evidence="8">
    <location>
        <begin position="69"/>
        <end position="92"/>
    </location>
</feature>
<keyword evidence="6 8" id="KW-1133">Transmembrane helix</keyword>
<dbReference type="Pfam" id="PF03845">
    <property type="entry name" value="Spore_permease"/>
    <property type="match status" value="1"/>
</dbReference>
<name>A0AAE9L7M7_PAEPO</name>
<feature type="transmembrane region" description="Helical" evidence="8">
    <location>
        <begin position="216"/>
        <end position="239"/>
    </location>
</feature>
<evidence type="ECO:0000256" key="5">
    <source>
        <dbReference type="ARBA" id="ARBA00022692"/>
    </source>
</evidence>
<dbReference type="InterPro" id="IPR004761">
    <property type="entry name" value="Spore_GerAB"/>
</dbReference>
<organism evidence="9 10">
    <name type="scientific">Paenibacillus polymyxa</name>
    <name type="common">Bacillus polymyxa</name>
    <dbReference type="NCBI Taxonomy" id="1406"/>
    <lineage>
        <taxon>Bacteria</taxon>
        <taxon>Bacillati</taxon>
        <taxon>Bacillota</taxon>
        <taxon>Bacilli</taxon>
        <taxon>Bacillales</taxon>
        <taxon>Paenibacillaceae</taxon>
        <taxon>Paenibacillus</taxon>
    </lineage>
</organism>
<reference evidence="9" key="1">
    <citation type="submission" date="2022-11" db="EMBL/GenBank/DDBJ databases">
        <authorList>
            <person name="Vasilchenko N.G."/>
            <person name="Prazdnova E.V."/>
            <person name="Gorovtsov A.V."/>
            <person name="Chistyakov V.A."/>
            <person name="Pak M.L."/>
        </authorList>
    </citation>
    <scope>NUCLEOTIDE SEQUENCE</scope>
    <source>
        <strain evidence="9">R 4.5</strain>
    </source>
</reference>
<dbReference type="PANTHER" id="PTHR34975">
    <property type="entry name" value="SPORE GERMINATION PROTEIN A2"/>
    <property type="match status" value="1"/>
</dbReference>
<evidence type="ECO:0000256" key="4">
    <source>
        <dbReference type="ARBA" id="ARBA00022544"/>
    </source>
</evidence>
<accession>A0AAE9L7M7</accession>
<dbReference type="PANTHER" id="PTHR34975:SF2">
    <property type="entry name" value="SPORE GERMINATION PROTEIN A2"/>
    <property type="match status" value="1"/>
</dbReference>
<comment type="subcellular location">
    <subcellularLocation>
        <location evidence="1">Membrane</location>
        <topology evidence="1">Multi-pass membrane protein</topology>
    </subcellularLocation>
</comment>
<feature type="transmembrane region" description="Helical" evidence="8">
    <location>
        <begin position="302"/>
        <end position="325"/>
    </location>
</feature>
<evidence type="ECO:0000256" key="8">
    <source>
        <dbReference type="SAM" id="Phobius"/>
    </source>
</evidence>
<keyword evidence="5 8" id="KW-0812">Transmembrane</keyword>
<evidence type="ECO:0000256" key="1">
    <source>
        <dbReference type="ARBA" id="ARBA00004141"/>
    </source>
</evidence>
<dbReference type="EMBL" id="CP097770">
    <property type="protein sequence ID" value="URJ49848.2"/>
    <property type="molecule type" value="Genomic_DNA"/>
</dbReference>
<feature type="transmembrane region" description="Helical" evidence="8">
    <location>
        <begin position="142"/>
        <end position="165"/>
    </location>
</feature>
<feature type="transmembrane region" description="Helical" evidence="8">
    <location>
        <begin position="269"/>
        <end position="290"/>
    </location>
</feature>
<dbReference type="Proteomes" id="UP001055784">
    <property type="component" value="Chromosome"/>
</dbReference>
<comment type="similarity">
    <text evidence="2">Belongs to the amino acid-polyamine-organocation (APC) superfamily. Spore germination protein (SGP) (TC 2.A.3.9) family.</text>
</comment>
<dbReference type="GO" id="GO:0016020">
    <property type="term" value="C:membrane"/>
    <property type="evidence" value="ECO:0007669"/>
    <property type="project" value="UniProtKB-SubCell"/>
</dbReference>
<evidence type="ECO:0000313" key="10">
    <source>
        <dbReference type="Proteomes" id="UP001055784"/>
    </source>
</evidence>
<feature type="transmembrane region" description="Helical" evidence="8">
    <location>
        <begin position="112"/>
        <end position="130"/>
    </location>
</feature>
<evidence type="ECO:0000256" key="6">
    <source>
        <dbReference type="ARBA" id="ARBA00022989"/>
    </source>
</evidence>
<evidence type="ECO:0000313" key="9">
    <source>
        <dbReference type="EMBL" id="URJ49848.2"/>
    </source>
</evidence>
<evidence type="ECO:0000256" key="7">
    <source>
        <dbReference type="ARBA" id="ARBA00023136"/>
    </source>
</evidence>
<dbReference type="GO" id="GO:0009847">
    <property type="term" value="P:spore germination"/>
    <property type="evidence" value="ECO:0007669"/>
    <property type="project" value="InterPro"/>
</dbReference>
<feature type="transmembrane region" description="Helical" evidence="8">
    <location>
        <begin position="337"/>
        <end position="356"/>
    </location>
</feature>
<keyword evidence="4" id="KW-0309">Germination</keyword>
<keyword evidence="7 8" id="KW-0472">Membrane</keyword>
<keyword evidence="3" id="KW-0813">Transport</keyword>